<proteinExistence type="predicted"/>
<gene>
    <name evidence="1" type="ORF">DPMN_072366</name>
</gene>
<evidence type="ECO:0000313" key="2">
    <source>
        <dbReference type="Proteomes" id="UP000828390"/>
    </source>
</evidence>
<comment type="caution">
    <text evidence="1">The sequence shown here is derived from an EMBL/GenBank/DDBJ whole genome shotgun (WGS) entry which is preliminary data.</text>
</comment>
<name>A0A9D3Z638_DREPO</name>
<keyword evidence="2" id="KW-1185">Reference proteome</keyword>
<protein>
    <submittedName>
        <fullName evidence="1">Uncharacterized protein</fullName>
    </submittedName>
</protein>
<dbReference type="EMBL" id="JAIWYP010000014">
    <property type="protein sequence ID" value="KAH3712614.1"/>
    <property type="molecule type" value="Genomic_DNA"/>
</dbReference>
<dbReference type="AlphaFoldDB" id="A0A9D3Z638"/>
<dbReference type="Proteomes" id="UP000828390">
    <property type="component" value="Unassembled WGS sequence"/>
</dbReference>
<sequence>MALIEEVFRNKASGPSERALNVLIVAKNQPSRYTTSDGGDIQSLNVAASDGVQVVKVTIYDQITFVKFQTGTTL</sequence>
<organism evidence="1 2">
    <name type="scientific">Dreissena polymorpha</name>
    <name type="common">Zebra mussel</name>
    <name type="synonym">Mytilus polymorpha</name>
    <dbReference type="NCBI Taxonomy" id="45954"/>
    <lineage>
        <taxon>Eukaryota</taxon>
        <taxon>Metazoa</taxon>
        <taxon>Spiralia</taxon>
        <taxon>Lophotrochozoa</taxon>
        <taxon>Mollusca</taxon>
        <taxon>Bivalvia</taxon>
        <taxon>Autobranchia</taxon>
        <taxon>Heteroconchia</taxon>
        <taxon>Euheterodonta</taxon>
        <taxon>Imparidentia</taxon>
        <taxon>Neoheterodontei</taxon>
        <taxon>Myida</taxon>
        <taxon>Dreissenoidea</taxon>
        <taxon>Dreissenidae</taxon>
        <taxon>Dreissena</taxon>
    </lineage>
</organism>
<evidence type="ECO:0000313" key="1">
    <source>
        <dbReference type="EMBL" id="KAH3712614.1"/>
    </source>
</evidence>
<accession>A0A9D3Z638</accession>
<reference evidence="1" key="2">
    <citation type="submission" date="2020-11" db="EMBL/GenBank/DDBJ databases">
        <authorList>
            <person name="McCartney M.A."/>
            <person name="Auch B."/>
            <person name="Kono T."/>
            <person name="Mallez S."/>
            <person name="Becker A."/>
            <person name="Gohl D.M."/>
            <person name="Silverstein K.A.T."/>
            <person name="Koren S."/>
            <person name="Bechman K.B."/>
            <person name="Herman A."/>
            <person name="Abrahante J.E."/>
            <person name="Garbe J."/>
        </authorList>
    </citation>
    <scope>NUCLEOTIDE SEQUENCE</scope>
    <source>
        <strain evidence="1">Duluth1</strain>
        <tissue evidence="1">Whole animal</tissue>
    </source>
</reference>
<reference evidence="1" key="1">
    <citation type="journal article" date="2019" name="bioRxiv">
        <title>The Genome of the Zebra Mussel, Dreissena polymorpha: A Resource for Invasive Species Research.</title>
        <authorList>
            <person name="McCartney M.A."/>
            <person name="Auch B."/>
            <person name="Kono T."/>
            <person name="Mallez S."/>
            <person name="Zhang Y."/>
            <person name="Obille A."/>
            <person name="Becker A."/>
            <person name="Abrahante J.E."/>
            <person name="Garbe J."/>
            <person name="Badalamenti J.P."/>
            <person name="Herman A."/>
            <person name="Mangelson H."/>
            <person name="Liachko I."/>
            <person name="Sullivan S."/>
            <person name="Sone E.D."/>
            <person name="Koren S."/>
            <person name="Silverstein K.A.T."/>
            <person name="Beckman K.B."/>
            <person name="Gohl D.M."/>
        </authorList>
    </citation>
    <scope>NUCLEOTIDE SEQUENCE</scope>
    <source>
        <strain evidence="1">Duluth1</strain>
        <tissue evidence="1">Whole animal</tissue>
    </source>
</reference>